<evidence type="ECO:0000256" key="8">
    <source>
        <dbReference type="ARBA" id="ARBA00022989"/>
    </source>
</evidence>
<dbReference type="InterPro" id="IPR017441">
    <property type="entry name" value="Protein_kinase_ATP_BS"/>
</dbReference>
<feature type="compositionally biased region" description="Acidic residues" evidence="11">
    <location>
        <begin position="410"/>
        <end position="419"/>
    </location>
</feature>
<dbReference type="Gene3D" id="3.30.200.20">
    <property type="entry name" value="Phosphorylase Kinase, domain 1"/>
    <property type="match status" value="1"/>
</dbReference>
<dbReference type="SUPFAM" id="SSF53822">
    <property type="entry name" value="Periplasmic binding protein-like I"/>
    <property type="match status" value="1"/>
</dbReference>
<dbReference type="InterPro" id="IPR001245">
    <property type="entry name" value="Ser-Thr/Tyr_kinase_cat_dom"/>
</dbReference>
<feature type="region of interest" description="Disordered" evidence="11">
    <location>
        <begin position="663"/>
        <end position="689"/>
    </location>
</feature>
<dbReference type="GO" id="GO:0004674">
    <property type="term" value="F:protein serine/threonine kinase activity"/>
    <property type="evidence" value="ECO:0007669"/>
    <property type="project" value="UniProtKB-KW"/>
</dbReference>
<dbReference type="InterPro" id="IPR028082">
    <property type="entry name" value="Peripla_BP_I"/>
</dbReference>
<feature type="compositionally biased region" description="Low complexity" evidence="11">
    <location>
        <begin position="349"/>
        <end position="366"/>
    </location>
</feature>
<dbReference type="PROSITE" id="PS00107">
    <property type="entry name" value="PROTEIN_KINASE_ATP"/>
    <property type="match status" value="1"/>
</dbReference>
<dbReference type="Gene3D" id="3.40.50.2300">
    <property type="match status" value="1"/>
</dbReference>
<feature type="region of interest" description="Disordered" evidence="11">
    <location>
        <begin position="716"/>
        <end position="833"/>
    </location>
</feature>
<dbReference type="InParanoid" id="D8LN78"/>
<evidence type="ECO:0000259" key="13">
    <source>
        <dbReference type="PROSITE" id="PS50011"/>
    </source>
</evidence>
<dbReference type="InterPro" id="IPR001828">
    <property type="entry name" value="ANF_lig-bd_rcpt"/>
</dbReference>
<dbReference type="PANTHER" id="PTHR44329">
    <property type="entry name" value="SERINE/THREONINE-PROTEIN KINASE TNNI3K-RELATED"/>
    <property type="match status" value="1"/>
</dbReference>
<dbReference type="InterPro" id="IPR051681">
    <property type="entry name" value="Ser/Thr_Kinases-Pseudokinases"/>
</dbReference>
<feature type="domain" description="Protein kinase" evidence="13">
    <location>
        <begin position="886"/>
        <end position="1185"/>
    </location>
</feature>
<feature type="compositionally biased region" description="Low complexity" evidence="11">
    <location>
        <begin position="758"/>
        <end position="771"/>
    </location>
</feature>
<dbReference type="InterPro" id="IPR008271">
    <property type="entry name" value="Ser/Thr_kinase_AS"/>
</dbReference>
<feature type="transmembrane region" description="Helical" evidence="12">
    <location>
        <begin position="635"/>
        <end position="656"/>
    </location>
</feature>
<evidence type="ECO:0000256" key="11">
    <source>
        <dbReference type="SAM" id="MobiDB-lite"/>
    </source>
</evidence>
<keyword evidence="15" id="KW-1185">Reference proteome</keyword>
<dbReference type="InterPro" id="IPR000719">
    <property type="entry name" value="Prot_kinase_dom"/>
</dbReference>
<keyword evidence="2" id="KW-0723">Serine/threonine-protein kinase</keyword>
<protein>
    <submittedName>
        <fullName evidence="14">Tyrosine kinase specific for activated (GTP-bound) p21cdc42Hs</fullName>
    </submittedName>
</protein>
<keyword evidence="9 12" id="KW-0472">Membrane</keyword>
<feature type="compositionally biased region" description="Pro residues" evidence="11">
    <location>
        <begin position="668"/>
        <end position="679"/>
    </location>
</feature>
<feature type="compositionally biased region" description="Basic and acidic residues" evidence="11">
    <location>
        <begin position="1445"/>
        <end position="1454"/>
    </location>
</feature>
<feature type="region of interest" description="Disordered" evidence="11">
    <location>
        <begin position="341"/>
        <end position="376"/>
    </location>
</feature>
<feature type="compositionally biased region" description="Low complexity" evidence="11">
    <location>
        <begin position="1420"/>
        <end position="1444"/>
    </location>
</feature>
<evidence type="ECO:0000256" key="6">
    <source>
        <dbReference type="ARBA" id="ARBA00022777"/>
    </source>
</evidence>
<sequence length="1647" mass="173047">MDRFEGEGEGGHNIFFRYPVPCHNSTWRRFTPSGFLVDWGLGSPLYPAVAQAAVQAAARGFGGSGGVFARGDRVEWVWHDSACDAQKAYDATEVLLDTYGVDLIVGPACCSSAAAASALAARRGVPVVSWACSAAHLSDKLLHPTFLRVVGASDEFSLAVGSLYKRQGSGEAVVTSILFAEGPLRGLAYTSLAQQMRRVLEGQGGSVGVYAGFDGGESCKAGAGDAKGVRKAVEAVRAGRDSVVIVLGECADYRQVMTFAAMRGLKSERAWLLLSAARDPTCHASAAACGRDDGRDALALSSMSGALSIDWALMPTSRTSVEACMDPAVALGREGLASDFFPPPAGDASPVVPFSGPSGPRGTPPSRAACGAGGSPDGGACSAPWSPCCDTSGHRSDGRGGGAAVGAVEEGGDGDGDGDETNRWGGGGGRVCPGAAGDYRASPDDGVPRGLLTATALMFDAVELGMRVLAAAGRRVGRVGDGGWAGLAAGVGFEGLSGKVEMDDLGNRMGMDVSFRLMEGVTADGASYVSGKEAARYDSASETVQLLRHMQWPASLSGVTACPGALPDGGGLRPPSRAQSTLDKDDHYPCDSTVSSCGGAGCVSVGIGCGNNRNDGANGLLAALDCLSKSPFTCLLLTLALAALLAVALTLAAAAARDKITTRVRRPGLPPPSSPPSVVEPPVSRQKQTAVIGDSPVTALATAGTVAAGVIADTSRLTPTGLSTGETRSVEGEDNRMSPPPPPPPPPPRSESSTRRVAGSGTPGSAASAGSFHPNFAGDPIRTAEAPSSESETPTMADGGGRAALEGQRTGTSRPDEAGGGGDRGGWDVPHHWVGGAAISPAAVRKTASLALQSAPQLQMVQEELEKISFRAREALEEVEVDASLVGVGEIIGSGTFAQVRQGRLFDTMGVVGTGAAKVAVKIPRDARRSTLKHFWFEVLIMKDFNHPNIVRLLRATWRGPRLMMILEYVSRGNLAKVLEETPVLSWPRHKFRMCLDIANGMAYLHRFTHFNELSNSMHDCIIHRDLKPQNLLVTHDYRVKISDFGAATGRGNDPRDTQVGTLLYIAPEIVRGDCYDERCDIYSFAVVLLAMLQLKDDVVTVFAEEAVRRGSTPPAGVGWVGGGLTHMAITNQIVNEGLRPTLPSEVFQTLRILIEQCWAPIPVMRPTFEEIVEFLETIARDEIFERQPSEGEPELNESTGMKSGAVPGQHGCDKDPVVQTGAEVATAAAFGSIPAKREARASVEEMPQGAVAQVHASEQDGHLASVEAAGSVEEQHHPADQVGHTGVSDLSARPWTRRRGKGFIPIKGSTGMEFLKTNNSARLAALVGKKQQQQPQLEEEHGVSIFADEHRTNESRSQADQTGRFGGGSQSLEEGFRGPTSKDLAKAETTRAVDDNQESSSSSSKFVSSRRRLGPETPSPDANSWPSSSPSSSAQKKQPQQPDGSEKSGRDQRAPGSLSRARSPPYAGTPYYTMTSTPSGSGGVYEERNGGIAADAVKPQVLALEGIAEEPPEWGPRHGESAAAVRFEYATQATPTGSSSSNEGRRQQESQEARRNISEEAKEKGDENEKREEQGGLLQQPQPVYNDDDSGSHRRHPGQTSAWGAFSPEQCSSAAELRGTRQRSISGLGPSSSASAGRDEKQRSER</sequence>
<evidence type="ECO:0000256" key="12">
    <source>
        <dbReference type="SAM" id="Phobius"/>
    </source>
</evidence>
<dbReference type="GO" id="GO:0005524">
    <property type="term" value="F:ATP binding"/>
    <property type="evidence" value="ECO:0007669"/>
    <property type="project" value="UniProtKB-UniRule"/>
</dbReference>
<proteinExistence type="predicted"/>
<feature type="region of interest" description="Disordered" evidence="11">
    <location>
        <begin position="1350"/>
        <end position="1488"/>
    </location>
</feature>
<evidence type="ECO:0000313" key="15">
    <source>
        <dbReference type="Proteomes" id="UP000002630"/>
    </source>
</evidence>
<dbReference type="OrthoDB" id="535945at2759"/>
<dbReference type="Gene3D" id="1.10.510.10">
    <property type="entry name" value="Transferase(Phosphotransferase) domain 1"/>
    <property type="match status" value="1"/>
</dbReference>
<dbReference type="PANTHER" id="PTHR44329:SF288">
    <property type="entry name" value="MITOGEN-ACTIVATED PROTEIN KINASE KINASE KINASE 20"/>
    <property type="match status" value="1"/>
</dbReference>
<keyword evidence="8 12" id="KW-1133">Transmembrane helix</keyword>
<feature type="compositionally biased region" description="Basic and acidic residues" evidence="11">
    <location>
        <begin position="1384"/>
        <end position="1395"/>
    </location>
</feature>
<dbReference type="PROSITE" id="PS00108">
    <property type="entry name" value="PROTEIN_KINASE_ST"/>
    <property type="match status" value="1"/>
</dbReference>
<accession>D8LN78</accession>
<dbReference type="Pfam" id="PF07714">
    <property type="entry name" value="PK_Tyr_Ser-Thr"/>
    <property type="match status" value="1"/>
</dbReference>
<evidence type="ECO:0000256" key="1">
    <source>
        <dbReference type="ARBA" id="ARBA00004370"/>
    </source>
</evidence>
<dbReference type="SUPFAM" id="SSF56112">
    <property type="entry name" value="Protein kinase-like (PK-like)"/>
    <property type="match status" value="1"/>
</dbReference>
<dbReference type="EMBL" id="FN648630">
    <property type="protein sequence ID" value="CBN74841.1"/>
    <property type="molecule type" value="Genomic_DNA"/>
</dbReference>
<feature type="region of interest" description="Disordered" evidence="11">
    <location>
        <begin position="391"/>
        <end position="427"/>
    </location>
</feature>
<organism evidence="14 15">
    <name type="scientific">Ectocarpus siliculosus</name>
    <name type="common">Brown alga</name>
    <name type="synonym">Conferva siliculosa</name>
    <dbReference type="NCBI Taxonomy" id="2880"/>
    <lineage>
        <taxon>Eukaryota</taxon>
        <taxon>Sar</taxon>
        <taxon>Stramenopiles</taxon>
        <taxon>Ochrophyta</taxon>
        <taxon>PX clade</taxon>
        <taxon>Phaeophyceae</taxon>
        <taxon>Ectocarpales</taxon>
        <taxon>Ectocarpaceae</taxon>
        <taxon>Ectocarpus</taxon>
    </lineage>
</organism>
<dbReference type="EMBL" id="FN649728">
    <property type="protein sequence ID" value="CBN74841.1"/>
    <property type="molecule type" value="Genomic_DNA"/>
</dbReference>
<dbReference type="PROSITE" id="PS50011">
    <property type="entry name" value="PROTEIN_KINASE_DOM"/>
    <property type="match status" value="1"/>
</dbReference>
<evidence type="ECO:0000256" key="9">
    <source>
        <dbReference type="ARBA" id="ARBA00023136"/>
    </source>
</evidence>
<dbReference type="GO" id="GO:0016020">
    <property type="term" value="C:membrane"/>
    <property type="evidence" value="ECO:0007669"/>
    <property type="project" value="UniProtKB-SubCell"/>
</dbReference>
<feature type="region of interest" description="Disordered" evidence="11">
    <location>
        <begin position="1275"/>
        <end position="1295"/>
    </location>
</feature>
<keyword evidence="3" id="KW-0808">Transferase</keyword>
<feature type="compositionally biased region" description="Low complexity" evidence="11">
    <location>
        <begin position="1625"/>
        <end position="1637"/>
    </location>
</feature>
<feature type="compositionally biased region" description="Pro residues" evidence="11">
    <location>
        <begin position="738"/>
        <end position="749"/>
    </location>
</feature>
<feature type="binding site" evidence="10">
    <location>
        <position position="922"/>
    </location>
    <ligand>
        <name>ATP</name>
        <dbReference type="ChEBI" id="CHEBI:30616"/>
    </ligand>
</feature>
<keyword evidence="4 12" id="KW-0812">Transmembrane</keyword>
<feature type="compositionally biased region" description="Basic and acidic residues" evidence="11">
    <location>
        <begin position="1544"/>
        <end position="1575"/>
    </location>
</feature>
<evidence type="ECO:0000256" key="7">
    <source>
        <dbReference type="ARBA" id="ARBA00022840"/>
    </source>
</evidence>
<gene>
    <name evidence="14" type="primary">PTK</name>
    <name evidence="14" type="ORF">Esi_0043_0136</name>
</gene>
<keyword evidence="5 10" id="KW-0547">Nucleotide-binding</keyword>
<keyword evidence="7 10" id="KW-0067">ATP-binding</keyword>
<feature type="compositionally biased region" description="Polar residues" evidence="11">
    <location>
        <begin position="716"/>
        <end position="727"/>
    </location>
</feature>
<dbReference type="Proteomes" id="UP000002630">
    <property type="component" value="Linkage Group LG03"/>
</dbReference>
<feature type="compositionally biased region" description="Polar residues" evidence="11">
    <location>
        <begin position="1532"/>
        <end position="1543"/>
    </location>
</feature>
<evidence type="ECO:0000256" key="3">
    <source>
        <dbReference type="ARBA" id="ARBA00022679"/>
    </source>
</evidence>
<dbReference type="STRING" id="2880.D8LN78"/>
<dbReference type="InterPro" id="IPR011009">
    <property type="entry name" value="Kinase-like_dom_sf"/>
</dbReference>
<evidence type="ECO:0000313" key="14">
    <source>
        <dbReference type="EMBL" id="CBN74841.1"/>
    </source>
</evidence>
<evidence type="ECO:0000256" key="5">
    <source>
        <dbReference type="ARBA" id="ARBA00022741"/>
    </source>
</evidence>
<feature type="compositionally biased region" description="Basic and acidic residues" evidence="11">
    <location>
        <begin position="1638"/>
        <end position="1647"/>
    </location>
</feature>
<dbReference type="SMART" id="SM00220">
    <property type="entry name" value="S_TKc"/>
    <property type="match status" value="1"/>
</dbReference>
<name>D8LN78_ECTSI</name>
<dbReference type="eggNOG" id="KOG0192">
    <property type="taxonomic scope" value="Eukaryota"/>
</dbReference>
<keyword evidence="6 14" id="KW-0418">Kinase</keyword>
<dbReference type="Pfam" id="PF01094">
    <property type="entry name" value="ANF_receptor"/>
    <property type="match status" value="1"/>
</dbReference>
<evidence type="ECO:0000256" key="10">
    <source>
        <dbReference type="PROSITE-ProRule" id="PRU10141"/>
    </source>
</evidence>
<feature type="region of interest" description="Disordered" evidence="11">
    <location>
        <begin position="1505"/>
        <end position="1647"/>
    </location>
</feature>
<feature type="region of interest" description="Disordered" evidence="11">
    <location>
        <begin position="1187"/>
        <end position="1212"/>
    </location>
</feature>
<evidence type="ECO:0000256" key="4">
    <source>
        <dbReference type="ARBA" id="ARBA00022692"/>
    </source>
</evidence>
<evidence type="ECO:0000256" key="2">
    <source>
        <dbReference type="ARBA" id="ARBA00022527"/>
    </source>
</evidence>
<reference evidence="14 15" key="1">
    <citation type="journal article" date="2010" name="Nature">
        <title>The Ectocarpus genome and the independent evolution of multicellularity in brown algae.</title>
        <authorList>
            <person name="Cock J.M."/>
            <person name="Sterck L."/>
            <person name="Rouze P."/>
            <person name="Scornet D."/>
            <person name="Allen A.E."/>
            <person name="Amoutzias G."/>
            <person name="Anthouard V."/>
            <person name="Artiguenave F."/>
            <person name="Aury J.M."/>
            <person name="Badger J.H."/>
            <person name="Beszteri B."/>
            <person name="Billiau K."/>
            <person name="Bonnet E."/>
            <person name="Bothwell J.H."/>
            <person name="Bowler C."/>
            <person name="Boyen C."/>
            <person name="Brownlee C."/>
            <person name="Carrano C.J."/>
            <person name="Charrier B."/>
            <person name="Cho G.Y."/>
            <person name="Coelho S.M."/>
            <person name="Collen J."/>
            <person name="Corre E."/>
            <person name="Da Silva C."/>
            <person name="Delage L."/>
            <person name="Delaroque N."/>
            <person name="Dittami S.M."/>
            <person name="Doulbeau S."/>
            <person name="Elias M."/>
            <person name="Farnham G."/>
            <person name="Gachon C.M."/>
            <person name="Gschloessl B."/>
            <person name="Heesch S."/>
            <person name="Jabbari K."/>
            <person name="Jubin C."/>
            <person name="Kawai H."/>
            <person name="Kimura K."/>
            <person name="Kloareg B."/>
            <person name="Kupper F.C."/>
            <person name="Lang D."/>
            <person name="Le Bail A."/>
            <person name="Leblanc C."/>
            <person name="Lerouge P."/>
            <person name="Lohr M."/>
            <person name="Lopez P.J."/>
            <person name="Martens C."/>
            <person name="Maumus F."/>
            <person name="Michel G."/>
            <person name="Miranda-Saavedra D."/>
            <person name="Morales J."/>
            <person name="Moreau H."/>
            <person name="Motomura T."/>
            <person name="Nagasato C."/>
            <person name="Napoli C.A."/>
            <person name="Nelson D.R."/>
            <person name="Nyvall-Collen P."/>
            <person name="Peters A.F."/>
            <person name="Pommier C."/>
            <person name="Potin P."/>
            <person name="Poulain J."/>
            <person name="Quesneville H."/>
            <person name="Read B."/>
            <person name="Rensing S.A."/>
            <person name="Ritter A."/>
            <person name="Rousvoal S."/>
            <person name="Samanta M."/>
            <person name="Samson G."/>
            <person name="Schroeder D.C."/>
            <person name="Segurens B."/>
            <person name="Strittmatter M."/>
            <person name="Tonon T."/>
            <person name="Tregear J.W."/>
            <person name="Valentin K."/>
            <person name="von Dassow P."/>
            <person name="Yamagishi T."/>
            <person name="Van de Peer Y."/>
            <person name="Wincker P."/>
        </authorList>
    </citation>
    <scope>NUCLEOTIDE SEQUENCE [LARGE SCALE GENOMIC DNA]</scope>
    <source>
        <strain evidence="15">Ec32 / CCAP1310/4</strain>
    </source>
</reference>
<comment type="subcellular location">
    <subcellularLocation>
        <location evidence="1">Membrane</location>
    </subcellularLocation>
</comment>